<dbReference type="Gene3D" id="3.40.50.1820">
    <property type="entry name" value="alpha/beta hydrolase"/>
    <property type="match status" value="1"/>
</dbReference>
<dbReference type="InterPro" id="IPR052542">
    <property type="entry name" value="Cholesterol_Oxidase"/>
</dbReference>
<evidence type="ECO:0000256" key="19">
    <source>
        <dbReference type="SAM" id="Phobius"/>
    </source>
</evidence>
<evidence type="ECO:0000256" key="6">
    <source>
        <dbReference type="ARBA" id="ARBA00022548"/>
    </source>
</evidence>
<comment type="subcellular location">
    <subcellularLocation>
        <location evidence="2">Cell envelope</location>
    </subcellularLocation>
    <subcellularLocation>
        <location evidence="3">Cytoplasm</location>
    </subcellularLocation>
</comment>
<sequence>MSNSKESVDNYPTLSLPFDSMKEEYDVVIVGSGYGAGVAASRMARAGKSVAVLELGWERKPGSFPSSFSHCLREMSISGRSSRISLLPKWLSFDDPTQLFQLFMGDGQHAFSAHGLGGCSLINAGVFLKADEATLSMSPWPSEIRNHPSELEEYYTRAEAMLQPTPYPKNHPKLKKLDHLQRESQLLGKSKNFYRTPLTIFFHEGRNNVGVPMQANRGTGHESTGLNDGSKNSVAVTYLADAWNWGAEIFCGCEVQYVEKSADDVGYTVHFSWHGSGRSVFKDDFKEQLFWVKAKEFCFLGAGSLGTTSILLRSKKRGLSMSPLVGSNLSGNGDLLLFGYNGSAEINGIARKHSSQTSNLPGPTVTGVIDNRFSGTSKNPLSGFVIQDGCIPEPLNPVINLMLTVQTIKSQALSFLSSPRCGAMEVLATVKSFLLGPYASGGALQRTSTYLIMSHDSNEMTITLKDGQPHLRAPKEGRSKHFKWMKGLLEELFILTGAKMGYSYFYGSSAHPSPLDKLTMLPDRNQEEITVHLLGGANMSSDGSGKGGVTNHLGEVFTGSGDQVYEGLVCCDASVIPTALGVNPLATISALSERSVGLITKRAGLTIDFESKNDILKADSKPKVSRSHYDPQRSIRQTCQSISWQFTENLFGYFSDRPGDRDSSVSESLGRGSSCAMRVLATIEIWRQEKGLFGSQYQGICTGTVSCRALSKATLRIVNGTVDFFTSISERAEATAITYHLDLASVEGIHYHLEGRKIIDSNVAFSVRKAWQATTTIHVNVTRHDGTKVGSGVLHISLADFQKQMRTFRTTVPFKFSLLLALITFFVCFAYQVSLFFFRPFVSMRLPQISTKSNFKPKQSVSSSCKIKARDGVHTLLEIYEPLPLQDQKDSSNTLSSPPVLFLPGITGTWAKYSLFALPFLRNNLVDYFTERGHCCYALTPRWSCDPSVAQKSTVFDCRLDVAAAVQYIRDREPQKPYVIAHCQGSVALCMALLDGTIRRDQLLGITANSVFMNQVFGYWNWVKGRTTLIIQLYETLAGSCFPIASSASDGLLQRLLDQILRFYPVGHSRDVCTSTACHRTSFAFGLLWNHENLDVNIHDNVHTFFASTYTKLMKHLVRMGTKGVCLDNSLCPLLSTQSLQRLRGLPILFISGTDNQVFDPESTLKDYELLRRQFGEKYYRRFLAEGYGHLDPIVGKSAAEDVYWRMLAHMRWCTENEDFPTK</sequence>
<evidence type="ECO:0000256" key="11">
    <source>
        <dbReference type="ARBA" id="ARBA00023166"/>
    </source>
</evidence>
<evidence type="ECO:0000256" key="13">
    <source>
        <dbReference type="ARBA" id="ARBA00023235"/>
    </source>
</evidence>
<evidence type="ECO:0000256" key="12">
    <source>
        <dbReference type="ARBA" id="ARBA00023221"/>
    </source>
</evidence>
<gene>
    <name evidence="22" type="ORF">PEBR_09212</name>
</gene>
<dbReference type="Gene3D" id="3.50.50.60">
    <property type="entry name" value="FAD/NAD(P)-binding domain"/>
    <property type="match status" value="3"/>
</dbReference>
<feature type="transmembrane region" description="Helical" evidence="19">
    <location>
        <begin position="816"/>
        <end position="838"/>
    </location>
</feature>
<dbReference type="InterPro" id="IPR029058">
    <property type="entry name" value="AB_hydrolase_fold"/>
</dbReference>
<evidence type="ECO:0000256" key="3">
    <source>
        <dbReference type="ARBA" id="ARBA00004496"/>
    </source>
</evidence>
<dbReference type="Pfam" id="PF05199">
    <property type="entry name" value="GMC_oxred_C"/>
    <property type="match status" value="1"/>
</dbReference>
<organism evidence="22 23">
    <name type="scientific">Penicillium brasilianum</name>
    <dbReference type="NCBI Taxonomy" id="104259"/>
    <lineage>
        <taxon>Eukaryota</taxon>
        <taxon>Fungi</taxon>
        <taxon>Dikarya</taxon>
        <taxon>Ascomycota</taxon>
        <taxon>Pezizomycotina</taxon>
        <taxon>Eurotiomycetes</taxon>
        <taxon>Eurotiomycetidae</taxon>
        <taxon>Eurotiales</taxon>
        <taxon>Aspergillaceae</taxon>
        <taxon>Penicillium</taxon>
    </lineage>
</organism>
<keyword evidence="6" id="KW-0153">Cholesterol metabolism</keyword>
<dbReference type="AlphaFoldDB" id="A0A1S9S2F0"/>
<dbReference type="Pfam" id="PF00732">
    <property type="entry name" value="GMC_oxred_N"/>
    <property type="match status" value="1"/>
</dbReference>
<dbReference type="SUPFAM" id="SSF51905">
    <property type="entry name" value="FAD/NAD(P)-binding domain"/>
    <property type="match status" value="1"/>
</dbReference>
<evidence type="ECO:0000256" key="18">
    <source>
        <dbReference type="ARBA" id="ARBA00049778"/>
    </source>
</evidence>
<dbReference type="GO" id="GO:0005737">
    <property type="term" value="C:cytoplasm"/>
    <property type="evidence" value="ECO:0007669"/>
    <property type="project" value="UniProtKB-SubCell"/>
</dbReference>
<keyword evidence="5" id="KW-0963">Cytoplasm</keyword>
<dbReference type="SUPFAM" id="SSF53474">
    <property type="entry name" value="alpha/beta-Hydrolases"/>
    <property type="match status" value="1"/>
</dbReference>
<dbReference type="GO" id="GO:0072330">
    <property type="term" value="P:monocarboxylic acid biosynthetic process"/>
    <property type="evidence" value="ECO:0007669"/>
    <property type="project" value="UniProtKB-ARBA"/>
</dbReference>
<dbReference type="GO" id="GO:0016995">
    <property type="term" value="F:cholesterol oxidase activity"/>
    <property type="evidence" value="ECO:0007669"/>
    <property type="project" value="UniProtKB-EC"/>
</dbReference>
<evidence type="ECO:0000313" key="22">
    <source>
        <dbReference type="EMBL" id="OOQ91710.1"/>
    </source>
</evidence>
<evidence type="ECO:0000313" key="23">
    <source>
        <dbReference type="Proteomes" id="UP000190744"/>
    </source>
</evidence>
<keyword evidence="13" id="KW-0413">Isomerase</keyword>
<evidence type="ECO:0000256" key="16">
    <source>
        <dbReference type="ARBA" id="ARBA00049723"/>
    </source>
</evidence>
<dbReference type="PANTHER" id="PTHR47470">
    <property type="entry name" value="CHOLESTEROL OXIDASE"/>
    <property type="match status" value="1"/>
</dbReference>
<dbReference type="EC" id="5.3.3.1" evidence="14"/>
<evidence type="ECO:0000256" key="1">
    <source>
        <dbReference type="ARBA" id="ARBA00001974"/>
    </source>
</evidence>
<evidence type="ECO:0000256" key="9">
    <source>
        <dbReference type="ARBA" id="ARBA00023002"/>
    </source>
</evidence>
<evidence type="ECO:0000256" key="4">
    <source>
        <dbReference type="ARBA" id="ARBA00010790"/>
    </source>
</evidence>
<dbReference type="EMBL" id="LJBN01000001">
    <property type="protein sequence ID" value="OOQ91710.1"/>
    <property type="molecule type" value="Genomic_DNA"/>
</dbReference>
<dbReference type="GO" id="GO:0004769">
    <property type="term" value="F:steroid Delta-isomerase activity"/>
    <property type="evidence" value="ECO:0007669"/>
    <property type="project" value="UniProtKB-EC"/>
</dbReference>
<keyword evidence="19" id="KW-0472">Membrane</keyword>
<dbReference type="GO" id="GO:0017000">
    <property type="term" value="P:antibiotic biosynthetic process"/>
    <property type="evidence" value="ECO:0007669"/>
    <property type="project" value="UniProtKB-ARBA"/>
</dbReference>
<protein>
    <recommendedName>
        <fullName evidence="17">Cholesterol oxidase</fullName>
        <ecNumber evidence="16">1.1.3.6</ecNumber>
        <ecNumber evidence="14">5.3.3.1</ecNumber>
    </recommendedName>
    <alternativeName>
        <fullName evidence="18">Cholesterol isomerase</fullName>
    </alternativeName>
</protein>
<evidence type="ECO:0000256" key="10">
    <source>
        <dbReference type="ARBA" id="ARBA00023098"/>
    </source>
</evidence>
<evidence type="ECO:0000256" key="17">
    <source>
        <dbReference type="ARBA" id="ARBA00049744"/>
    </source>
</evidence>
<feature type="domain" description="Glucose-methanol-choline oxidoreductase C-terminal" evidence="21">
    <location>
        <begin position="528"/>
        <end position="591"/>
    </location>
</feature>
<dbReference type="InterPro" id="IPR036188">
    <property type="entry name" value="FAD/NAD-bd_sf"/>
</dbReference>
<evidence type="ECO:0000259" key="20">
    <source>
        <dbReference type="Pfam" id="PF00732"/>
    </source>
</evidence>
<evidence type="ECO:0000259" key="21">
    <source>
        <dbReference type="Pfam" id="PF05199"/>
    </source>
</evidence>
<comment type="cofactor">
    <cofactor evidence="1">
        <name>FAD</name>
        <dbReference type="ChEBI" id="CHEBI:57692"/>
    </cofactor>
</comment>
<keyword evidence="10" id="KW-0443">Lipid metabolism</keyword>
<keyword evidence="7" id="KW-0285">Flavoprotein</keyword>
<dbReference type="EC" id="1.1.3.6" evidence="16"/>
<comment type="pathway">
    <text evidence="15">Steroid metabolism; cholesterol degradation.</text>
</comment>
<feature type="domain" description="Glucose-methanol-choline oxidoreductase N-terminal" evidence="20">
    <location>
        <begin position="108"/>
        <end position="330"/>
    </location>
</feature>
<evidence type="ECO:0000256" key="7">
    <source>
        <dbReference type="ARBA" id="ARBA00022630"/>
    </source>
</evidence>
<keyword evidence="8" id="KW-0274">FAD</keyword>
<evidence type="ECO:0000256" key="2">
    <source>
        <dbReference type="ARBA" id="ARBA00004196"/>
    </source>
</evidence>
<evidence type="ECO:0000256" key="14">
    <source>
        <dbReference type="ARBA" id="ARBA00038856"/>
    </source>
</evidence>
<comment type="caution">
    <text evidence="22">The sequence shown here is derived from an EMBL/GenBank/DDBJ whole genome shotgun (WGS) entry which is preliminary data.</text>
</comment>
<evidence type="ECO:0000256" key="15">
    <source>
        <dbReference type="ARBA" id="ARBA00049645"/>
    </source>
</evidence>
<dbReference type="PANTHER" id="PTHR47470:SF1">
    <property type="entry name" value="FAD-DEPENDENT OXIDOREDUCTASE 2 FAD BINDING DOMAIN-CONTAINING PROTEIN"/>
    <property type="match status" value="1"/>
</dbReference>
<dbReference type="InterPro" id="IPR000172">
    <property type="entry name" value="GMC_OxRdtase_N"/>
</dbReference>
<keyword evidence="19" id="KW-1133">Transmembrane helix</keyword>
<keyword evidence="19" id="KW-0812">Transmembrane</keyword>
<proteinExistence type="inferred from homology"/>
<reference evidence="23" key="1">
    <citation type="submission" date="2015-09" db="EMBL/GenBank/DDBJ databases">
        <authorList>
            <person name="Fill T.P."/>
            <person name="Baretta J.F."/>
            <person name="de Almeida L.G."/>
            <person name="Rocha M."/>
            <person name="de Souza D.H."/>
            <person name="Malavazi I."/>
            <person name="Cerdeira L.T."/>
            <person name="Hong H."/>
            <person name="Samborskyy M."/>
            <person name="de Vasconcelos A.T."/>
            <person name="Leadlay P."/>
            <person name="Rodrigues-Filho E."/>
        </authorList>
    </citation>
    <scope>NUCLEOTIDE SEQUENCE [LARGE SCALE GENOMIC DNA]</scope>
    <source>
        <strain evidence="23">LaBioMMi 136</strain>
    </source>
</reference>
<dbReference type="GO" id="GO:0050660">
    <property type="term" value="F:flavin adenine dinucleotide binding"/>
    <property type="evidence" value="ECO:0007669"/>
    <property type="project" value="InterPro"/>
</dbReference>
<keyword evidence="11" id="KW-1207">Sterol metabolism</keyword>
<accession>A0A1S9S2F0</accession>
<evidence type="ECO:0000256" key="5">
    <source>
        <dbReference type="ARBA" id="ARBA00022490"/>
    </source>
</evidence>
<keyword evidence="9" id="KW-0560">Oxidoreductase</keyword>
<dbReference type="InterPro" id="IPR007867">
    <property type="entry name" value="GMC_OxRtase_C"/>
</dbReference>
<comment type="similarity">
    <text evidence="4">Belongs to the GMC oxidoreductase family.</text>
</comment>
<keyword evidence="12" id="KW-0753">Steroid metabolism</keyword>
<dbReference type="GO" id="GO:0008203">
    <property type="term" value="P:cholesterol metabolic process"/>
    <property type="evidence" value="ECO:0007669"/>
    <property type="project" value="UniProtKB-KW"/>
</dbReference>
<dbReference type="Proteomes" id="UP000190744">
    <property type="component" value="Unassembled WGS sequence"/>
</dbReference>
<evidence type="ECO:0000256" key="8">
    <source>
        <dbReference type="ARBA" id="ARBA00022827"/>
    </source>
</evidence>
<name>A0A1S9S2F0_PENBI</name>